<dbReference type="PANTHER" id="PTHR11609:SF5">
    <property type="entry name" value="PHOSPHORIBOSYLAMINOIMIDAZOLE CARBOXYLASE"/>
    <property type="match status" value="1"/>
</dbReference>
<dbReference type="PROSITE" id="PS50975">
    <property type="entry name" value="ATP_GRASP"/>
    <property type="match status" value="1"/>
</dbReference>
<organism evidence="9 10">
    <name type="scientific">Abiotrophia defectiva</name>
    <name type="common">Streptococcus defectivus</name>
    <dbReference type="NCBI Taxonomy" id="46125"/>
    <lineage>
        <taxon>Bacteria</taxon>
        <taxon>Bacillati</taxon>
        <taxon>Bacillota</taxon>
        <taxon>Bacilli</taxon>
        <taxon>Lactobacillales</taxon>
        <taxon>Aerococcaceae</taxon>
        <taxon>Abiotrophia</taxon>
    </lineage>
</organism>
<gene>
    <name evidence="9" type="ORF">HXK00_04110</name>
</gene>
<dbReference type="EMBL" id="JABZFV010000071">
    <property type="protein sequence ID" value="MBF0934815.1"/>
    <property type="molecule type" value="Genomic_DNA"/>
</dbReference>
<dbReference type="InterPro" id="IPR016185">
    <property type="entry name" value="PreATP-grasp_dom_sf"/>
</dbReference>
<dbReference type="GO" id="GO:0005829">
    <property type="term" value="C:cytosol"/>
    <property type="evidence" value="ECO:0007669"/>
    <property type="project" value="TreeGrafter"/>
</dbReference>
<dbReference type="GO" id="GO:0005524">
    <property type="term" value="F:ATP binding"/>
    <property type="evidence" value="ECO:0007669"/>
    <property type="project" value="UniProtKB-UniRule"/>
</dbReference>
<name>A0A929MUF0_ABIDE</name>
<dbReference type="PANTHER" id="PTHR11609">
    <property type="entry name" value="PURINE BIOSYNTHESIS PROTEIN 6/7, PUR6/7"/>
    <property type="match status" value="1"/>
</dbReference>
<protein>
    <submittedName>
        <fullName evidence="9">ATP-grasp domain-containing protein</fullName>
    </submittedName>
</protein>
<proteinExistence type="predicted"/>
<evidence type="ECO:0000256" key="7">
    <source>
        <dbReference type="PROSITE-ProRule" id="PRU00409"/>
    </source>
</evidence>
<evidence type="ECO:0000313" key="10">
    <source>
        <dbReference type="Proteomes" id="UP000757900"/>
    </source>
</evidence>
<evidence type="ECO:0000256" key="2">
    <source>
        <dbReference type="ARBA" id="ARBA00001946"/>
    </source>
</evidence>
<dbReference type="InterPro" id="IPR003135">
    <property type="entry name" value="ATP-grasp_carboxylate-amine"/>
</dbReference>
<comment type="cofactor">
    <cofactor evidence="2">
        <name>Mg(2+)</name>
        <dbReference type="ChEBI" id="CHEBI:18420"/>
    </cofactor>
</comment>
<dbReference type="Pfam" id="PF02222">
    <property type="entry name" value="ATP-grasp"/>
    <property type="match status" value="1"/>
</dbReference>
<keyword evidence="4" id="KW-0658">Purine biosynthesis</keyword>
<dbReference type="Proteomes" id="UP000757900">
    <property type="component" value="Unassembled WGS sequence"/>
</dbReference>
<evidence type="ECO:0000256" key="4">
    <source>
        <dbReference type="ARBA" id="ARBA00022755"/>
    </source>
</evidence>
<evidence type="ECO:0000256" key="1">
    <source>
        <dbReference type="ARBA" id="ARBA00001936"/>
    </source>
</evidence>
<dbReference type="Gene3D" id="3.30.1490.20">
    <property type="entry name" value="ATP-grasp fold, A domain"/>
    <property type="match status" value="1"/>
</dbReference>
<dbReference type="GO" id="GO:0046872">
    <property type="term" value="F:metal ion binding"/>
    <property type="evidence" value="ECO:0007669"/>
    <property type="project" value="InterPro"/>
</dbReference>
<keyword evidence="3 7" id="KW-0547">Nucleotide-binding</keyword>
<evidence type="ECO:0000256" key="3">
    <source>
        <dbReference type="ARBA" id="ARBA00022741"/>
    </source>
</evidence>
<evidence type="ECO:0000256" key="5">
    <source>
        <dbReference type="ARBA" id="ARBA00022840"/>
    </source>
</evidence>
<dbReference type="GO" id="GO:0006164">
    <property type="term" value="P:purine nucleotide biosynthetic process"/>
    <property type="evidence" value="ECO:0007669"/>
    <property type="project" value="UniProtKB-KW"/>
</dbReference>
<dbReference type="Gene3D" id="3.40.50.20">
    <property type="match status" value="1"/>
</dbReference>
<evidence type="ECO:0000256" key="6">
    <source>
        <dbReference type="ARBA" id="ARBA00023211"/>
    </source>
</evidence>
<evidence type="ECO:0000313" key="9">
    <source>
        <dbReference type="EMBL" id="MBF0934815.1"/>
    </source>
</evidence>
<keyword evidence="5 7" id="KW-0067">ATP-binding</keyword>
<dbReference type="AlphaFoldDB" id="A0A929MUF0"/>
<keyword evidence="6" id="KW-0464">Manganese</keyword>
<dbReference type="SUPFAM" id="SSF52440">
    <property type="entry name" value="PreATP-grasp domain"/>
    <property type="match status" value="1"/>
</dbReference>
<dbReference type="SUPFAM" id="SSF56059">
    <property type="entry name" value="Glutathione synthetase ATP-binding domain-like"/>
    <property type="match status" value="1"/>
</dbReference>
<sequence length="377" mass="41412">MPEKHYPGATVGIIGSSVHAALLAQAAGKLGYRVASLVLNPENLVRQFATWQTVAEAYDEATLRFFAGRIDTVIVEPGLLSNLAFKVLADITDVSLSEDLRAIATDRLIEKAYLDEKRCLVAPFAMVTSLEDVKEAVEFIGFPCYLKYTQRHIEAVSNHLILYSEADYEAAQAKIALGTCILEAWIPSEKVVSLSVVRNERGELLVYPPFEQVQSSAVSGTQVRYPVKLHEEVEREIRRLGRYLVETLALVGCMTIDFLVTSAGVVYINSVEIGAKDAAMFTLGAMSLSCYEAMVRSVVGLPLPSLVPLADAAIALPLEALNAEQVMTQYMLRTDWGFALFNPMGRNPLDLEGQVIVTGESLAHCQRQIELTDILKK</sequence>
<accession>A0A929MUF0</accession>
<reference evidence="9" key="1">
    <citation type="submission" date="2020-04" db="EMBL/GenBank/DDBJ databases">
        <title>Deep metagenomics examines the oral microbiome during advanced dental caries in children, revealing novel taxa and co-occurrences with host molecules.</title>
        <authorList>
            <person name="Baker J.L."/>
            <person name="Morton J.T."/>
            <person name="Dinis M."/>
            <person name="Alvarez R."/>
            <person name="Tran N.C."/>
            <person name="Knight R."/>
            <person name="Edlund A."/>
        </authorList>
    </citation>
    <scope>NUCLEOTIDE SEQUENCE</scope>
    <source>
        <strain evidence="9">JCVI_23_bin.16</strain>
    </source>
</reference>
<dbReference type="InterPro" id="IPR013815">
    <property type="entry name" value="ATP_grasp_subdomain_1"/>
</dbReference>
<dbReference type="Gene3D" id="3.30.470.20">
    <property type="entry name" value="ATP-grasp fold, B domain"/>
    <property type="match status" value="1"/>
</dbReference>
<evidence type="ECO:0000259" key="8">
    <source>
        <dbReference type="PROSITE" id="PS50975"/>
    </source>
</evidence>
<dbReference type="InterPro" id="IPR011761">
    <property type="entry name" value="ATP-grasp"/>
</dbReference>
<comment type="caution">
    <text evidence="9">The sequence shown here is derived from an EMBL/GenBank/DDBJ whole genome shotgun (WGS) entry which is preliminary data.</text>
</comment>
<feature type="domain" description="ATP-grasp" evidence="8">
    <location>
        <begin position="111"/>
        <end position="299"/>
    </location>
</feature>
<comment type="cofactor">
    <cofactor evidence="1">
        <name>Mn(2+)</name>
        <dbReference type="ChEBI" id="CHEBI:29035"/>
    </cofactor>
</comment>